<keyword evidence="3" id="KW-1185">Reference proteome</keyword>
<dbReference type="OrthoDB" id="9900437at2759"/>
<evidence type="ECO:0000313" key="4">
    <source>
        <dbReference type="RefSeq" id="XP_013383826.1"/>
    </source>
</evidence>
<reference evidence="4" key="1">
    <citation type="submission" date="2025-08" db="UniProtKB">
        <authorList>
            <consortium name="RefSeq"/>
        </authorList>
    </citation>
    <scope>IDENTIFICATION</scope>
    <source>
        <tissue evidence="4">Gonads</tissue>
    </source>
</reference>
<dbReference type="PANTHER" id="PTHR23098">
    <property type="entry name" value="AGAP001331-PA-RELATED"/>
    <property type="match status" value="1"/>
</dbReference>
<dbReference type="AlphaFoldDB" id="A0A1S3HE96"/>
<protein>
    <submittedName>
        <fullName evidence="4">Myb-related transcription factor, partner of profilin-like</fullName>
    </submittedName>
</protein>
<feature type="compositionally biased region" description="Basic residues" evidence="1">
    <location>
        <begin position="72"/>
        <end position="85"/>
    </location>
</feature>
<dbReference type="GeneID" id="106154119"/>
<evidence type="ECO:0000259" key="2">
    <source>
        <dbReference type="Pfam" id="PF13873"/>
    </source>
</evidence>
<dbReference type="KEGG" id="lak:106154119"/>
<gene>
    <name evidence="4" type="primary">LOC106154119</name>
</gene>
<organism evidence="3 4">
    <name type="scientific">Lingula anatina</name>
    <name type="common">Brachiopod</name>
    <name type="synonym">Lingula unguis</name>
    <dbReference type="NCBI Taxonomy" id="7574"/>
    <lineage>
        <taxon>Eukaryota</taxon>
        <taxon>Metazoa</taxon>
        <taxon>Spiralia</taxon>
        <taxon>Lophotrochozoa</taxon>
        <taxon>Brachiopoda</taxon>
        <taxon>Linguliformea</taxon>
        <taxon>Lingulata</taxon>
        <taxon>Lingulida</taxon>
        <taxon>Linguloidea</taxon>
        <taxon>Lingulidae</taxon>
        <taxon>Lingula</taxon>
    </lineage>
</organism>
<evidence type="ECO:0000256" key="1">
    <source>
        <dbReference type="SAM" id="MobiDB-lite"/>
    </source>
</evidence>
<dbReference type="InParanoid" id="A0A1S3HE96"/>
<dbReference type="STRING" id="7574.A0A1S3HE96"/>
<feature type="domain" description="Myb/SANT-like DNA-binding" evidence="2">
    <location>
        <begin position="9"/>
        <end position="80"/>
    </location>
</feature>
<evidence type="ECO:0000313" key="3">
    <source>
        <dbReference type="Proteomes" id="UP000085678"/>
    </source>
</evidence>
<feature type="region of interest" description="Disordered" evidence="1">
    <location>
        <begin position="72"/>
        <end position="97"/>
    </location>
</feature>
<sequence>MEKHSRERYKTDELAVLVEEVSCRPTVFSPFTNTVTLKSKEKQWAEVAEKVNSVSHIKRSFREVRKKWHDLTSRTKRKEAKRRAAMRQTGGGVGSSPLSEWKNKVIEIIGETAVEGIKELAGNDSQLFIGMKFNYNELV</sequence>
<name>A0A1S3HE96_LINAN</name>
<dbReference type="RefSeq" id="XP_013383826.1">
    <property type="nucleotide sequence ID" value="XM_013528372.2"/>
</dbReference>
<dbReference type="GO" id="GO:0005634">
    <property type="term" value="C:nucleus"/>
    <property type="evidence" value="ECO:0007669"/>
    <property type="project" value="TreeGrafter"/>
</dbReference>
<proteinExistence type="predicted"/>
<accession>A0A1S3HE96</accession>
<dbReference type="Proteomes" id="UP000085678">
    <property type="component" value="Unplaced"/>
</dbReference>
<dbReference type="InterPro" id="IPR028002">
    <property type="entry name" value="Myb_DNA-bind_5"/>
</dbReference>
<dbReference type="PANTHER" id="PTHR23098:SF16">
    <property type="entry name" value="REGULATORY PROTEIN ZESTE"/>
    <property type="match status" value="1"/>
</dbReference>
<dbReference type="Pfam" id="PF13873">
    <property type="entry name" value="Myb_DNA-bind_5"/>
    <property type="match status" value="1"/>
</dbReference>